<dbReference type="GeneID" id="39333853"/>
<dbReference type="CTD" id="4509"/>
<name>A0A481N018_9ARAC</name>
<evidence type="ECO:0000256" key="1">
    <source>
        <dbReference type="SAM" id="Phobius"/>
    </source>
</evidence>
<geneLocation type="mitochondrion" evidence="2"/>
<sequence length="50" mass="6312">MPQLMPLMWVYSVFVVIMLMILIMDLYYYNDNEIMNYVFDKEMNLNKYMW</sequence>
<gene>
    <name evidence="2" type="primary">ATP8</name>
</gene>
<reference evidence="2" key="1">
    <citation type="submission" date="2018-09" db="EMBL/GenBank/DDBJ databases">
        <authorList>
            <person name="Chen C.-X."/>
            <person name="Yan Y."/>
            <person name="Xu K.-K."/>
            <person name="Yang W.-J."/>
            <person name="Yang D.-X."/>
            <person name="Li C."/>
        </authorList>
    </citation>
    <scope>NUCLEOTIDE SEQUENCE</scope>
</reference>
<keyword evidence="1" id="KW-1133">Transmembrane helix</keyword>
<protein>
    <submittedName>
        <fullName evidence="2">ATP synthase F0 subunit 8</fullName>
    </submittedName>
</protein>
<dbReference type="EMBL" id="MH891570">
    <property type="protein sequence ID" value="QAU56482.1"/>
    <property type="molecule type" value="Genomic_DNA"/>
</dbReference>
<keyword evidence="1" id="KW-0812">Transmembrane</keyword>
<keyword evidence="1" id="KW-0472">Membrane</keyword>
<evidence type="ECO:0000313" key="2">
    <source>
        <dbReference type="EMBL" id="QAU56482.1"/>
    </source>
</evidence>
<dbReference type="AlphaFoldDB" id="A0A481N018"/>
<accession>A0A481N018</accession>
<feature type="transmembrane region" description="Helical" evidence="1">
    <location>
        <begin position="7"/>
        <end position="29"/>
    </location>
</feature>
<keyword evidence="2" id="KW-0496">Mitochondrion</keyword>
<organism evidence="2">
    <name type="scientific">Cheliceroides longipalpis</name>
    <dbReference type="NCBI Taxonomy" id="1560386"/>
    <lineage>
        <taxon>Eukaryota</taxon>
        <taxon>Metazoa</taxon>
        <taxon>Ecdysozoa</taxon>
        <taxon>Arthropoda</taxon>
        <taxon>Chelicerata</taxon>
        <taxon>Arachnida</taxon>
        <taxon>Araneae</taxon>
        <taxon>Araneomorphae</taxon>
        <taxon>Entelegynae</taxon>
        <taxon>Dionycha</taxon>
        <taxon>Salticidae</taxon>
        <taxon>Salticinae</taxon>
        <taxon>Salticoida</taxon>
        <taxon>Hasariini</taxon>
        <taxon>Cheliceroides</taxon>
    </lineage>
</organism>
<reference evidence="2" key="2">
    <citation type="journal article" date="2019" name="Mitochondrial DNA Part B Resour">
        <title>The complete mitochondrial genome of a jumping spider, Cheliceroides longipalpis Zabka (Araneae: Salticidae).</title>
        <authorList>
            <person name="Chen C."/>
            <person name="Xu K."/>
            <person name="Yan Y."/>
            <person name="Yang W."/>
            <person name="Yang H."/>
            <person name="Li C."/>
            <person name="Yang D."/>
        </authorList>
    </citation>
    <scope>NUCLEOTIDE SEQUENCE</scope>
</reference>
<dbReference type="RefSeq" id="YP_009562236.1">
    <property type="nucleotide sequence ID" value="NC_041120.1"/>
</dbReference>
<proteinExistence type="predicted"/>